<evidence type="ECO:0000313" key="2">
    <source>
        <dbReference type="Ensembl" id="ENSFALP00000007536.2"/>
    </source>
</evidence>
<name>U3JXN2_FICAL</name>
<reference evidence="2 3" key="1">
    <citation type="journal article" date="2012" name="Nature">
        <title>The genomic landscape of species divergence in Ficedula flycatchers.</title>
        <authorList>
            <person name="Ellegren H."/>
            <person name="Smeds L."/>
            <person name="Burri R."/>
            <person name="Olason P.I."/>
            <person name="Backstrom N."/>
            <person name="Kawakami T."/>
            <person name="Kunstner A."/>
            <person name="Makinen H."/>
            <person name="Nadachowska-Brzyska K."/>
            <person name="Qvarnstrom A."/>
            <person name="Uebbing S."/>
            <person name="Wolf J.B."/>
        </authorList>
    </citation>
    <scope>NUCLEOTIDE SEQUENCE [LARGE SCALE GENOMIC DNA]</scope>
</reference>
<feature type="region of interest" description="Disordered" evidence="1">
    <location>
        <begin position="726"/>
        <end position="767"/>
    </location>
</feature>
<dbReference type="eggNOG" id="KOG0689">
    <property type="taxonomic scope" value="Eukaryota"/>
</dbReference>
<reference evidence="2" key="3">
    <citation type="submission" date="2025-09" db="UniProtKB">
        <authorList>
            <consortium name="Ensembl"/>
        </authorList>
    </citation>
    <scope>IDENTIFICATION</scope>
</reference>
<feature type="region of interest" description="Disordered" evidence="1">
    <location>
        <begin position="786"/>
        <end position="812"/>
    </location>
</feature>
<feature type="region of interest" description="Disordered" evidence="1">
    <location>
        <begin position="668"/>
        <end position="695"/>
    </location>
</feature>
<protein>
    <submittedName>
        <fullName evidence="2">Uncharacterized protein</fullName>
    </submittedName>
</protein>
<evidence type="ECO:0000256" key="1">
    <source>
        <dbReference type="SAM" id="MobiDB-lite"/>
    </source>
</evidence>
<dbReference type="eggNOG" id="KOG4240">
    <property type="taxonomic scope" value="Eukaryota"/>
</dbReference>
<dbReference type="HOGENOM" id="CLU_001356_2_0_1"/>
<keyword evidence="3" id="KW-1185">Reference proteome</keyword>
<dbReference type="GeneTree" id="ENSGT00940000158845"/>
<feature type="compositionally biased region" description="Polar residues" evidence="1">
    <location>
        <begin position="546"/>
        <end position="568"/>
    </location>
</feature>
<dbReference type="PANTHER" id="PTHR45845:SF4">
    <property type="entry name" value="PLECKSTRIN HOMOLOGY DOMAIN CONTAINING, FAMILY G (WITH RHOGEF DOMAIN) MEMBER 4"/>
    <property type="match status" value="1"/>
</dbReference>
<sequence length="849" mass="92052">MDSESLDGCIQSTLSALYPPFEATAATVLCQVFDVVEKTYRGDGLHYLIDFLIPAKHILQCIQQDACAPYCGLLFRHAGWPLCIQEKIIIQLASIDGQILKPGDFYLQVVPSLKKPPRIVVKCLGKDKHNVEEVVIPEVSYTSIFTLEWLSTFNGERMGIALENCLLTTDDKIFRVPWNKVVNPEFINKPKIIENNIISPEITEERSILCLPTDHTECTSPDLRSQYLQELNPNQDSPVISSTAPQFKEALVNGVSTNPMIEEDLTSDLEGEYVELAEVSLPRFGPQTGSLTQSLALSYLTQPRARVNESKGKHRFIVIQDSTYSKNLIQSALMQKEHCQMDTLSTSTEVLKNVTPLEGNKVMAHGELSPEGQLLPVDPGSMGDNIPVAEPPACCAEDSSAEQETHSEHSLDWRYALCSYSDVCAGDAVCCKAQVPGAPGNVEGESDGPRGNAGVETLEQGPIVILDATADKEEVMVGVHIEPLTEGQKEVTLMDSSVSVLGPLEPRCTLKEGSDVSCRGVSGSVEPAQVTTLPENSDMGGERGSPSGNTAHVSACCSNNEANTSSLLNPPEENQGDVDEFEVGRRDSQEEVKESKEMLTVNENKTSHSHCSVKAPADGTLSDGEEQEHKKAEEAVLLQTALSAEGNQMAEQLNNSDLLAPDAQEDSSLFKTQRSGEEFEEPQRLENHGCESEENSVLNLEGQVENQESSYRERLKTTASKTLESIEEELEGGPLSSGPAEENTEPTTLHSQPEAASGASAPKGMMPEEVEMRREATGTGVLKAVSKSSALEETSPPVTPPTSPTSGTAWGGQFAPTIVKDVNPELLRSGVAYLPGEWLSQNVSWRCGL</sequence>
<dbReference type="InterPro" id="IPR052231">
    <property type="entry name" value="Rho_GEF_signaling-related"/>
</dbReference>
<proteinExistence type="predicted"/>
<dbReference type="Ensembl" id="ENSFALT00000007568.2">
    <property type="protein sequence ID" value="ENSFALP00000007536.2"/>
    <property type="gene ID" value="ENSFALG00000007222.2"/>
</dbReference>
<accession>U3JXN2</accession>
<reference evidence="2" key="2">
    <citation type="submission" date="2025-08" db="UniProtKB">
        <authorList>
            <consortium name="Ensembl"/>
        </authorList>
    </citation>
    <scope>IDENTIFICATION</scope>
</reference>
<dbReference type="Proteomes" id="UP000016665">
    <property type="component" value="Chromosome 11"/>
</dbReference>
<feature type="region of interest" description="Disordered" evidence="1">
    <location>
        <begin position="512"/>
        <end position="631"/>
    </location>
</feature>
<organism evidence="2 3">
    <name type="scientific">Ficedula albicollis</name>
    <name type="common">Collared flycatcher</name>
    <name type="synonym">Muscicapa albicollis</name>
    <dbReference type="NCBI Taxonomy" id="59894"/>
    <lineage>
        <taxon>Eukaryota</taxon>
        <taxon>Metazoa</taxon>
        <taxon>Chordata</taxon>
        <taxon>Craniata</taxon>
        <taxon>Vertebrata</taxon>
        <taxon>Euteleostomi</taxon>
        <taxon>Archelosauria</taxon>
        <taxon>Archosauria</taxon>
        <taxon>Dinosauria</taxon>
        <taxon>Saurischia</taxon>
        <taxon>Theropoda</taxon>
        <taxon>Coelurosauria</taxon>
        <taxon>Aves</taxon>
        <taxon>Neognathae</taxon>
        <taxon>Neoaves</taxon>
        <taxon>Telluraves</taxon>
        <taxon>Australaves</taxon>
        <taxon>Passeriformes</taxon>
        <taxon>Muscicapidae</taxon>
        <taxon>Ficedula</taxon>
    </lineage>
</organism>
<feature type="compositionally biased region" description="Basic and acidic residues" evidence="1">
    <location>
        <begin position="674"/>
        <end position="691"/>
    </location>
</feature>
<feature type="compositionally biased region" description="Basic and acidic residues" evidence="1">
    <location>
        <begin position="582"/>
        <end position="597"/>
    </location>
</feature>
<evidence type="ECO:0000313" key="3">
    <source>
        <dbReference type="Proteomes" id="UP000016665"/>
    </source>
</evidence>
<dbReference type="PANTHER" id="PTHR45845">
    <property type="entry name" value="RHO GUANINE NUCLEOTIDE EXCHANGE FACTOR-RELATED"/>
    <property type="match status" value="1"/>
</dbReference>
<dbReference type="AlphaFoldDB" id="U3JXN2"/>